<organism evidence="2 3">
    <name type="scientific">Plectus sambesii</name>
    <dbReference type="NCBI Taxonomy" id="2011161"/>
    <lineage>
        <taxon>Eukaryota</taxon>
        <taxon>Metazoa</taxon>
        <taxon>Ecdysozoa</taxon>
        <taxon>Nematoda</taxon>
        <taxon>Chromadorea</taxon>
        <taxon>Plectida</taxon>
        <taxon>Plectina</taxon>
        <taxon>Plectoidea</taxon>
        <taxon>Plectidae</taxon>
        <taxon>Plectus</taxon>
    </lineage>
</organism>
<name>A0A914WVR6_9BILA</name>
<protein>
    <submittedName>
        <fullName evidence="3">Uncharacterized protein</fullName>
    </submittedName>
</protein>
<accession>A0A914WVR6</accession>
<keyword evidence="2" id="KW-1185">Reference proteome</keyword>
<feature type="signal peptide" evidence="1">
    <location>
        <begin position="1"/>
        <end position="21"/>
    </location>
</feature>
<keyword evidence="1" id="KW-0732">Signal</keyword>
<evidence type="ECO:0000256" key="1">
    <source>
        <dbReference type="SAM" id="SignalP"/>
    </source>
</evidence>
<evidence type="ECO:0000313" key="3">
    <source>
        <dbReference type="WBParaSite" id="PSAMB.scaffold5437size11683.g26620.t1"/>
    </source>
</evidence>
<dbReference type="Proteomes" id="UP000887566">
    <property type="component" value="Unplaced"/>
</dbReference>
<dbReference type="WBParaSite" id="PSAMB.scaffold5437size11683.g26620.t1">
    <property type="protein sequence ID" value="PSAMB.scaffold5437size11683.g26620.t1"/>
    <property type="gene ID" value="PSAMB.scaffold5437size11683.g26620"/>
</dbReference>
<reference evidence="3" key="1">
    <citation type="submission" date="2022-11" db="UniProtKB">
        <authorList>
            <consortium name="WormBaseParasite"/>
        </authorList>
    </citation>
    <scope>IDENTIFICATION</scope>
</reference>
<feature type="chain" id="PRO_5037287865" evidence="1">
    <location>
        <begin position="22"/>
        <end position="99"/>
    </location>
</feature>
<sequence length="99" mass="11017">MTRAVVIVAVLLVSVALLVSAQRWKDGDDDGCIEDRRNRGSGLCIKGNRDGWRGRKETCNGICANTGERGRDRCQCIEKRFGNRRPNSGWNPLRGWGGK</sequence>
<proteinExistence type="predicted"/>
<evidence type="ECO:0000313" key="2">
    <source>
        <dbReference type="Proteomes" id="UP000887566"/>
    </source>
</evidence>
<dbReference type="AlphaFoldDB" id="A0A914WVR6"/>